<comment type="caution">
    <text evidence="1">The sequence shown here is derived from an EMBL/GenBank/DDBJ whole genome shotgun (WGS) entry which is preliminary data.</text>
</comment>
<keyword evidence="1" id="KW-0224">Dipeptidase</keyword>
<accession>A0ABV1HWY7</accession>
<evidence type="ECO:0000313" key="2">
    <source>
        <dbReference type="Proteomes" id="UP001470288"/>
    </source>
</evidence>
<keyword evidence="2" id="KW-1185">Reference proteome</keyword>
<keyword evidence="1" id="KW-0645">Protease</keyword>
<gene>
    <name evidence="1" type="ORF">WMO62_01145</name>
</gene>
<keyword evidence="1" id="KW-0378">Hydrolase</keyword>
<dbReference type="RefSeq" id="WP_349143529.1">
    <property type="nucleotide sequence ID" value="NZ_JBBMFC010000002.1"/>
</dbReference>
<name>A0ABV1HWY7_9FIRM</name>
<dbReference type="EMBL" id="JBBMFC010000002">
    <property type="protein sequence ID" value="MEQ2577443.1"/>
    <property type="molecule type" value="Genomic_DNA"/>
</dbReference>
<dbReference type="InterPro" id="IPR032466">
    <property type="entry name" value="Metal_Hydrolase"/>
</dbReference>
<dbReference type="InterPro" id="IPR008257">
    <property type="entry name" value="Pept_M19"/>
</dbReference>
<organism evidence="1 2">
    <name type="scientific">Hominiventricola aquisgranensis</name>
    <dbReference type="NCBI Taxonomy" id="3133164"/>
    <lineage>
        <taxon>Bacteria</taxon>
        <taxon>Bacillati</taxon>
        <taxon>Bacillota</taxon>
        <taxon>Clostridia</taxon>
        <taxon>Lachnospirales</taxon>
        <taxon>Lachnospiraceae</taxon>
        <taxon>Hominiventricola</taxon>
    </lineage>
</organism>
<dbReference type="PANTHER" id="PTHR10443">
    <property type="entry name" value="MICROSOMAL DIPEPTIDASE"/>
    <property type="match status" value="1"/>
</dbReference>
<dbReference type="Gene3D" id="3.20.20.140">
    <property type="entry name" value="Metal-dependent hydrolases"/>
    <property type="match status" value="1"/>
</dbReference>
<dbReference type="PANTHER" id="PTHR10443:SF12">
    <property type="entry name" value="DIPEPTIDASE"/>
    <property type="match status" value="1"/>
</dbReference>
<reference evidence="1 2" key="1">
    <citation type="submission" date="2024-03" db="EMBL/GenBank/DDBJ databases">
        <title>Human intestinal bacterial collection.</title>
        <authorList>
            <person name="Pauvert C."/>
            <person name="Hitch T.C.A."/>
            <person name="Clavel T."/>
        </authorList>
    </citation>
    <scope>NUCLEOTIDE SEQUENCE [LARGE SCALE GENOMIC DNA]</scope>
    <source>
        <strain evidence="1 2">CLA-AA-H78B</strain>
    </source>
</reference>
<dbReference type="Pfam" id="PF01244">
    <property type="entry name" value="Peptidase_M19"/>
    <property type="match status" value="1"/>
</dbReference>
<evidence type="ECO:0000313" key="1">
    <source>
        <dbReference type="EMBL" id="MEQ2577443.1"/>
    </source>
</evidence>
<dbReference type="GO" id="GO:0016805">
    <property type="term" value="F:dipeptidase activity"/>
    <property type="evidence" value="ECO:0007669"/>
    <property type="project" value="UniProtKB-KW"/>
</dbReference>
<proteinExistence type="predicted"/>
<dbReference type="EC" id="3.4.13.-" evidence="1"/>
<dbReference type="SUPFAM" id="SSF51556">
    <property type="entry name" value="Metallo-dependent hydrolases"/>
    <property type="match status" value="1"/>
</dbReference>
<dbReference type="Proteomes" id="UP001470288">
    <property type="component" value="Unassembled WGS sequence"/>
</dbReference>
<sequence length="323" mass="36181">MYFDAHSDIWTDVTVKREHGEKNVLKNHHLDRLRAGQVEGSIFVIWVERPDIQDYAIRTAQIKQAILDETAECDEVQIVHTVAEMKQARDAGKFYIWIGIEGMAAIGDDVSKVDEYYNFGCRHGMLTWNEKNLLGAGAATGLTDGLTEAGKNVVKRMQQLGMLVDTSHLNEDGFWDIVDVATAPIIASHSNCRALCDVPRNLTDEQLRAIRDLDGVVGLNSFTPFVHATKAKQTVEQLAKHADHMINIMGIEHVGCGFDFFEFCTPDVVGTMTDDPELSVAGMKDCSEIYKLFQCFDKLGLTKREKELIARENFTRVLEKTVG</sequence>
<protein>
    <submittedName>
        <fullName evidence="1">Membrane dipeptidase</fullName>
        <ecNumber evidence="1">3.4.13.-</ecNumber>
    </submittedName>
</protein>
<dbReference type="PROSITE" id="PS51365">
    <property type="entry name" value="RENAL_DIPEPTIDASE_2"/>
    <property type="match status" value="1"/>
</dbReference>